<accession>A0A3S9QJR4</accession>
<dbReference type="Proteomes" id="UP000275951">
    <property type="component" value="Chromosome"/>
</dbReference>
<feature type="transmembrane region" description="Helical" evidence="1">
    <location>
        <begin position="38"/>
        <end position="56"/>
    </location>
</feature>
<evidence type="ECO:0000256" key="1">
    <source>
        <dbReference type="SAM" id="Phobius"/>
    </source>
</evidence>
<dbReference type="AlphaFoldDB" id="A0A3S9QJR4"/>
<dbReference type="EMBL" id="CP033905">
    <property type="protein sequence ID" value="AZR06238.1"/>
    <property type="molecule type" value="Genomic_DNA"/>
</dbReference>
<keyword evidence="1" id="KW-0812">Transmembrane</keyword>
<evidence type="ECO:0000313" key="3">
    <source>
        <dbReference type="Proteomes" id="UP000275951"/>
    </source>
</evidence>
<dbReference type="RefSeq" id="WP_053793762.1">
    <property type="nucleotide sequence ID" value="NZ_CP012649.1"/>
</dbReference>
<keyword evidence="1" id="KW-1133">Transmembrane helix</keyword>
<evidence type="ECO:0000313" key="2">
    <source>
        <dbReference type="EMBL" id="AZR06238.1"/>
    </source>
</evidence>
<feature type="transmembrane region" description="Helical" evidence="1">
    <location>
        <begin position="6"/>
        <end position="26"/>
    </location>
</feature>
<sequence>MTGYILGVIITVLVITYSLRAAPFVFLARVRESETLAYLGRAMPAGVMLILVIFTLKDVTFASAQSWMPPAVGVVTTLGVHLVFRKVLVSLVAGTAMFATVLSLVS</sequence>
<gene>
    <name evidence="2" type="ORF">EBQ10_02295</name>
</gene>
<dbReference type="Pfam" id="PF05437">
    <property type="entry name" value="AzlD"/>
    <property type="match status" value="1"/>
</dbReference>
<organism evidence="2 3">
    <name type="scientific">Trueperella pyogenes</name>
    <dbReference type="NCBI Taxonomy" id="1661"/>
    <lineage>
        <taxon>Bacteria</taxon>
        <taxon>Bacillati</taxon>
        <taxon>Actinomycetota</taxon>
        <taxon>Actinomycetes</taxon>
        <taxon>Actinomycetales</taxon>
        <taxon>Actinomycetaceae</taxon>
        <taxon>Trueperella</taxon>
    </lineage>
</organism>
<protein>
    <submittedName>
        <fullName evidence="2">Branched-chain amino acid ABC transporter</fullName>
    </submittedName>
</protein>
<proteinExistence type="predicted"/>
<dbReference type="OrthoDB" id="5324916at2"/>
<feature type="transmembrane region" description="Helical" evidence="1">
    <location>
        <begin position="87"/>
        <end position="105"/>
    </location>
</feature>
<dbReference type="InterPro" id="IPR008407">
    <property type="entry name" value="Brnchd-chn_aa_trnsp_AzlD"/>
</dbReference>
<name>A0A3S9QJR4_9ACTO</name>
<keyword evidence="1" id="KW-0472">Membrane</keyword>
<dbReference type="GeneID" id="97531869"/>
<reference evidence="2 3" key="1">
    <citation type="submission" date="2018-11" db="EMBL/GenBank/DDBJ databases">
        <title>Multidrug-resistant genes are associated with an 42-kb island TGI1 carrying a complex class 1 integron in a Trueperella pyogenes.</title>
        <authorList>
            <person name="Dong W."/>
        </authorList>
    </citation>
    <scope>NUCLEOTIDE SEQUENCE [LARGE SCALE GENOMIC DNA]</scope>
    <source>
        <strain evidence="2 3">TP4</strain>
    </source>
</reference>